<dbReference type="InterPro" id="IPR016461">
    <property type="entry name" value="COMT-like"/>
</dbReference>
<dbReference type="Proteomes" id="UP000305948">
    <property type="component" value="Unassembled WGS sequence"/>
</dbReference>
<feature type="domain" description="O-methyltransferase dimerisation" evidence="5">
    <location>
        <begin position="83"/>
        <end position="158"/>
    </location>
</feature>
<name>A0A5C3MVJ0_9AGAM</name>
<keyword evidence="1 6" id="KW-0489">Methyltransferase</keyword>
<dbReference type="GO" id="GO:0046983">
    <property type="term" value="F:protein dimerization activity"/>
    <property type="evidence" value="ECO:0007669"/>
    <property type="project" value="InterPro"/>
</dbReference>
<dbReference type="Pfam" id="PF00891">
    <property type="entry name" value="Methyltransf_2"/>
    <property type="match status" value="1"/>
</dbReference>
<dbReference type="GO" id="GO:0008171">
    <property type="term" value="F:O-methyltransferase activity"/>
    <property type="evidence" value="ECO:0007669"/>
    <property type="project" value="InterPro"/>
</dbReference>
<dbReference type="InterPro" id="IPR012967">
    <property type="entry name" value="COMT_dimerisation"/>
</dbReference>
<dbReference type="Pfam" id="PF08100">
    <property type="entry name" value="Dimerisation"/>
    <property type="match status" value="1"/>
</dbReference>
<dbReference type="OrthoDB" id="2410195at2759"/>
<evidence type="ECO:0000313" key="7">
    <source>
        <dbReference type="Proteomes" id="UP000305948"/>
    </source>
</evidence>
<dbReference type="InterPro" id="IPR036390">
    <property type="entry name" value="WH_DNA-bd_sf"/>
</dbReference>
<feature type="domain" description="O-methyltransferase C-terminal" evidence="4">
    <location>
        <begin position="274"/>
        <end position="388"/>
    </location>
</feature>
<proteinExistence type="predicted"/>
<evidence type="ECO:0000313" key="6">
    <source>
        <dbReference type="EMBL" id="TFK49140.1"/>
    </source>
</evidence>
<reference evidence="6 7" key="1">
    <citation type="journal article" date="2019" name="Nat. Ecol. Evol.">
        <title>Megaphylogeny resolves global patterns of mushroom evolution.</title>
        <authorList>
            <person name="Varga T."/>
            <person name="Krizsan K."/>
            <person name="Foldi C."/>
            <person name="Dima B."/>
            <person name="Sanchez-Garcia M."/>
            <person name="Sanchez-Ramirez S."/>
            <person name="Szollosi G.J."/>
            <person name="Szarkandi J.G."/>
            <person name="Papp V."/>
            <person name="Albert L."/>
            <person name="Andreopoulos W."/>
            <person name="Angelini C."/>
            <person name="Antonin V."/>
            <person name="Barry K.W."/>
            <person name="Bougher N.L."/>
            <person name="Buchanan P."/>
            <person name="Buyck B."/>
            <person name="Bense V."/>
            <person name="Catcheside P."/>
            <person name="Chovatia M."/>
            <person name="Cooper J."/>
            <person name="Damon W."/>
            <person name="Desjardin D."/>
            <person name="Finy P."/>
            <person name="Geml J."/>
            <person name="Haridas S."/>
            <person name="Hughes K."/>
            <person name="Justo A."/>
            <person name="Karasinski D."/>
            <person name="Kautmanova I."/>
            <person name="Kiss B."/>
            <person name="Kocsube S."/>
            <person name="Kotiranta H."/>
            <person name="LaButti K.M."/>
            <person name="Lechner B.E."/>
            <person name="Liimatainen K."/>
            <person name="Lipzen A."/>
            <person name="Lukacs Z."/>
            <person name="Mihaltcheva S."/>
            <person name="Morgado L.N."/>
            <person name="Niskanen T."/>
            <person name="Noordeloos M.E."/>
            <person name="Ohm R.A."/>
            <person name="Ortiz-Santana B."/>
            <person name="Ovrebo C."/>
            <person name="Racz N."/>
            <person name="Riley R."/>
            <person name="Savchenko A."/>
            <person name="Shiryaev A."/>
            <person name="Soop K."/>
            <person name="Spirin V."/>
            <person name="Szebenyi C."/>
            <person name="Tomsovsky M."/>
            <person name="Tulloss R.E."/>
            <person name="Uehling J."/>
            <person name="Grigoriev I.V."/>
            <person name="Vagvolgyi C."/>
            <person name="Papp T."/>
            <person name="Martin F.M."/>
            <person name="Miettinen O."/>
            <person name="Hibbett D.S."/>
            <person name="Nagy L.G."/>
        </authorList>
    </citation>
    <scope>NUCLEOTIDE SEQUENCE [LARGE SCALE GENOMIC DNA]</scope>
    <source>
        <strain evidence="6 7">OMC1185</strain>
    </source>
</reference>
<evidence type="ECO:0000259" key="5">
    <source>
        <dbReference type="Pfam" id="PF08100"/>
    </source>
</evidence>
<dbReference type="InterPro" id="IPR036388">
    <property type="entry name" value="WH-like_DNA-bd_sf"/>
</dbReference>
<evidence type="ECO:0000256" key="3">
    <source>
        <dbReference type="ARBA" id="ARBA00022691"/>
    </source>
</evidence>
<dbReference type="InterPro" id="IPR001077">
    <property type="entry name" value="COMT_C"/>
</dbReference>
<dbReference type="SUPFAM" id="SSF46785">
    <property type="entry name" value="Winged helix' DNA-binding domain"/>
    <property type="match status" value="1"/>
</dbReference>
<dbReference type="EMBL" id="ML213517">
    <property type="protein sequence ID" value="TFK49140.1"/>
    <property type="molecule type" value="Genomic_DNA"/>
</dbReference>
<protein>
    <submittedName>
        <fullName evidence="6">S-adenosyl-L-methionine-dependent methyltransferase</fullName>
    </submittedName>
</protein>
<evidence type="ECO:0000259" key="4">
    <source>
        <dbReference type="Pfam" id="PF00891"/>
    </source>
</evidence>
<gene>
    <name evidence="6" type="ORF">OE88DRAFT_1646709</name>
</gene>
<keyword evidence="2 6" id="KW-0808">Transferase</keyword>
<dbReference type="PROSITE" id="PS51683">
    <property type="entry name" value="SAM_OMT_II"/>
    <property type="match status" value="1"/>
</dbReference>
<dbReference type="GO" id="GO:0032259">
    <property type="term" value="P:methylation"/>
    <property type="evidence" value="ECO:0007669"/>
    <property type="project" value="UniProtKB-KW"/>
</dbReference>
<dbReference type="InterPro" id="IPR029063">
    <property type="entry name" value="SAM-dependent_MTases_sf"/>
</dbReference>
<dbReference type="Gene3D" id="3.40.50.150">
    <property type="entry name" value="Vaccinia Virus protein VP39"/>
    <property type="match status" value="1"/>
</dbReference>
<evidence type="ECO:0000256" key="2">
    <source>
        <dbReference type="ARBA" id="ARBA00022679"/>
    </source>
</evidence>
<organism evidence="6 7">
    <name type="scientific">Heliocybe sulcata</name>
    <dbReference type="NCBI Taxonomy" id="5364"/>
    <lineage>
        <taxon>Eukaryota</taxon>
        <taxon>Fungi</taxon>
        <taxon>Dikarya</taxon>
        <taxon>Basidiomycota</taxon>
        <taxon>Agaricomycotina</taxon>
        <taxon>Agaricomycetes</taxon>
        <taxon>Gloeophyllales</taxon>
        <taxon>Gloeophyllaceae</taxon>
        <taxon>Heliocybe</taxon>
    </lineage>
</organism>
<keyword evidence="7" id="KW-1185">Reference proteome</keyword>
<dbReference type="Gene3D" id="1.10.10.10">
    <property type="entry name" value="Winged helix-like DNA-binding domain superfamily/Winged helix DNA-binding domain"/>
    <property type="match status" value="1"/>
</dbReference>
<evidence type="ECO:0000256" key="1">
    <source>
        <dbReference type="ARBA" id="ARBA00022603"/>
    </source>
</evidence>
<dbReference type="PANTHER" id="PTHR43712:SF2">
    <property type="entry name" value="O-METHYLTRANSFERASE CICE"/>
    <property type="match status" value="1"/>
</dbReference>
<sequence length="473" mass="51787">MGNASPPSISDLRKLVNIISNSVDKIEEGYTAHAAPLPTLATTEPTLSSVAFEPDVLKATAALTAACTQLQHTVQPQTTQIFHCATGHFLSSSMSVAIQAHVTEALRSAGDKGLHVRDIAKYSNVHPEKLARCLRMLATHYIFREVAPDVFANNRLSVQLDTGKDAELLRTQEPHEWFEGTNGRAAICYYITGFQYDVAGKLPETILDPATADSSSITDAAVTRVTGEKRGMFEWLMQPEQTKYRSVFNNAMVGVEMYNFPGFVLHDEIGWETLPKGSVVVDVAGGVGTHSLIVARAHPHLRVVVEDLPATIDQAKAYWNLHLPEAVSDGRVDFTEYDFFQPNPIKGAAVYFCRQTIHNWPDKEAIQILRQMSDAADAHSRIVITGHVILFACPEAKSSEWSVPPAPEPLLANYGAASRTAYVTDMIMMGTFHSGQRTGEQYAGLIRQAGLKIDKIVGDYENGGLLHILCSKA</sequence>
<keyword evidence="3" id="KW-0949">S-adenosyl-L-methionine</keyword>
<dbReference type="PANTHER" id="PTHR43712">
    <property type="entry name" value="PUTATIVE (AFU_ORTHOLOGUE AFUA_4G14580)-RELATED"/>
    <property type="match status" value="1"/>
</dbReference>
<dbReference type="SUPFAM" id="SSF53335">
    <property type="entry name" value="S-adenosyl-L-methionine-dependent methyltransferases"/>
    <property type="match status" value="1"/>
</dbReference>
<accession>A0A5C3MVJ0</accession>
<dbReference type="AlphaFoldDB" id="A0A5C3MVJ0"/>